<name>A0A1T4PX64_9FIRM</name>
<dbReference type="RefSeq" id="WP_078712617.1">
    <property type="nucleotide sequence ID" value="NZ_FUWY01000007.1"/>
</dbReference>
<keyword evidence="3" id="KW-1185">Reference proteome</keyword>
<sequence>MKLFYEIDMKRNLVIEKPFMNYCLFILGASSLISCVFNYFYIALFLLVLYLVLILYKTYYFRKICKKSRKLTSVCGSKYSLNDCKRYEFKEVRIYE</sequence>
<accession>A0A1T4PX64</accession>
<keyword evidence="1" id="KW-0812">Transmembrane</keyword>
<organism evidence="2 3">
    <name type="scientific">Anaerorhabdus furcosa</name>
    <dbReference type="NCBI Taxonomy" id="118967"/>
    <lineage>
        <taxon>Bacteria</taxon>
        <taxon>Bacillati</taxon>
        <taxon>Bacillota</taxon>
        <taxon>Erysipelotrichia</taxon>
        <taxon>Erysipelotrichales</taxon>
        <taxon>Erysipelotrichaceae</taxon>
        <taxon>Anaerorhabdus</taxon>
    </lineage>
</organism>
<evidence type="ECO:0000313" key="3">
    <source>
        <dbReference type="Proteomes" id="UP000243297"/>
    </source>
</evidence>
<feature type="transmembrane region" description="Helical" evidence="1">
    <location>
        <begin position="12"/>
        <end position="33"/>
    </location>
</feature>
<dbReference type="AlphaFoldDB" id="A0A1T4PX64"/>
<proteinExistence type="predicted"/>
<evidence type="ECO:0000256" key="1">
    <source>
        <dbReference type="SAM" id="Phobius"/>
    </source>
</evidence>
<reference evidence="3" key="1">
    <citation type="submission" date="2017-02" db="EMBL/GenBank/DDBJ databases">
        <authorList>
            <person name="Varghese N."/>
            <person name="Submissions S."/>
        </authorList>
    </citation>
    <scope>NUCLEOTIDE SEQUENCE [LARGE SCALE GENOMIC DNA]</scope>
    <source>
        <strain evidence="3">ATCC 25662</strain>
    </source>
</reference>
<gene>
    <name evidence="2" type="ORF">SAMN02745191_2226</name>
</gene>
<feature type="transmembrane region" description="Helical" evidence="1">
    <location>
        <begin position="39"/>
        <end position="60"/>
    </location>
</feature>
<dbReference type="PROSITE" id="PS51257">
    <property type="entry name" value="PROKAR_LIPOPROTEIN"/>
    <property type="match status" value="1"/>
</dbReference>
<protein>
    <submittedName>
        <fullName evidence="2">Uncharacterized protein</fullName>
    </submittedName>
</protein>
<keyword evidence="1" id="KW-1133">Transmembrane helix</keyword>
<dbReference type="EMBL" id="FUWY01000007">
    <property type="protein sequence ID" value="SJZ96093.1"/>
    <property type="molecule type" value="Genomic_DNA"/>
</dbReference>
<dbReference type="STRING" id="118967.SAMN02745191_2226"/>
<dbReference type="Proteomes" id="UP000243297">
    <property type="component" value="Unassembled WGS sequence"/>
</dbReference>
<evidence type="ECO:0000313" key="2">
    <source>
        <dbReference type="EMBL" id="SJZ96093.1"/>
    </source>
</evidence>
<keyword evidence="1" id="KW-0472">Membrane</keyword>